<dbReference type="Proteomes" id="UP000694892">
    <property type="component" value="Chromosome 2S"/>
</dbReference>
<organism evidence="1 2">
    <name type="scientific">Xenopus laevis</name>
    <name type="common">African clawed frog</name>
    <dbReference type="NCBI Taxonomy" id="8355"/>
    <lineage>
        <taxon>Eukaryota</taxon>
        <taxon>Metazoa</taxon>
        <taxon>Chordata</taxon>
        <taxon>Craniata</taxon>
        <taxon>Vertebrata</taxon>
        <taxon>Euteleostomi</taxon>
        <taxon>Amphibia</taxon>
        <taxon>Batrachia</taxon>
        <taxon>Anura</taxon>
        <taxon>Pipoidea</taxon>
        <taxon>Pipidae</taxon>
        <taxon>Xenopodinae</taxon>
        <taxon>Xenopus</taxon>
        <taxon>Xenopus</taxon>
    </lineage>
</organism>
<dbReference type="EMBL" id="CM004469">
    <property type="protein sequence ID" value="OCT91962.1"/>
    <property type="molecule type" value="Genomic_DNA"/>
</dbReference>
<name>A0A974DJW4_XENLA</name>
<sequence length="70" mass="7997">MPMLFIKKNHKNMGRPVFFSRKGSNPMYTTHSRNCSLASPLLMVTHCKSADHQATPPALMYRHPAFLQQP</sequence>
<evidence type="ECO:0000313" key="2">
    <source>
        <dbReference type="Proteomes" id="UP000694892"/>
    </source>
</evidence>
<protein>
    <submittedName>
        <fullName evidence="1">Uncharacterized protein</fullName>
    </submittedName>
</protein>
<accession>A0A974DJW4</accession>
<dbReference type="AlphaFoldDB" id="A0A974DJW4"/>
<gene>
    <name evidence="1" type="ORF">XELAEV_18015019mg</name>
</gene>
<reference evidence="2" key="1">
    <citation type="journal article" date="2016" name="Nature">
        <title>Genome evolution in the allotetraploid frog Xenopus laevis.</title>
        <authorList>
            <person name="Session A.M."/>
            <person name="Uno Y."/>
            <person name="Kwon T."/>
            <person name="Chapman J.A."/>
            <person name="Toyoda A."/>
            <person name="Takahashi S."/>
            <person name="Fukui A."/>
            <person name="Hikosaka A."/>
            <person name="Suzuki A."/>
            <person name="Kondo M."/>
            <person name="van Heeringen S.J."/>
            <person name="Quigley I."/>
            <person name="Heinz S."/>
            <person name="Ogino H."/>
            <person name="Ochi H."/>
            <person name="Hellsten U."/>
            <person name="Lyons J.B."/>
            <person name="Simakov O."/>
            <person name="Putnam N."/>
            <person name="Stites J."/>
            <person name="Kuroki Y."/>
            <person name="Tanaka T."/>
            <person name="Michiue T."/>
            <person name="Watanabe M."/>
            <person name="Bogdanovic O."/>
            <person name="Lister R."/>
            <person name="Georgiou G."/>
            <person name="Paranjpe S.S."/>
            <person name="van Kruijsbergen I."/>
            <person name="Shu S."/>
            <person name="Carlson J."/>
            <person name="Kinoshita T."/>
            <person name="Ohta Y."/>
            <person name="Mawaribuchi S."/>
            <person name="Jenkins J."/>
            <person name="Grimwood J."/>
            <person name="Schmutz J."/>
            <person name="Mitros T."/>
            <person name="Mozaffari S.V."/>
            <person name="Suzuki Y."/>
            <person name="Haramoto Y."/>
            <person name="Yamamoto T.S."/>
            <person name="Takagi C."/>
            <person name="Heald R."/>
            <person name="Miller K."/>
            <person name="Haudenschild C."/>
            <person name="Kitzman J."/>
            <person name="Nakayama T."/>
            <person name="Izutsu Y."/>
            <person name="Robert J."/>
            <person name="Fortriede J."/>
            <person name="Burns K."/>
            <person name="Lotay V."/>
            <person name="Karimi K."/>
            <person name="Yasuoka Y."/>
            <person name="Dichmann D.S."/>
            <person name="Flajnik M.F."/>
            <person name="Houston D.W."/>
            <person name="Shendure J."/>
            <person name="DuPasquier L."/>
            <person name="Vize P.D."/>
            <person name="Zorn A.M."/>
            <person name="Ito M."/>
            <person name="Marcotte E.M."/>
            <person name="Wallingford J.B."/>
            <person name="Ito Y."/>
            <person name="Asashima M."/>
            <person name="Ueno N."/>
            <person name="Matsuda Y."/>
            <person name="Veenstra G.J."/>
            <person name="Fujiyama A."/>
            <person name="Harland R.M."/>
            <person name="Taira M."/>
            <person name="Rokhsar D.S."/>
        </authorList>
    </citation>
    <scope>NUCLEOTIDE SEQUENCE [LARGE SCALE GENOMIC DNA]</scope>
    <source>
        <strain evidence="2">J</strain>
    </source>
</reference>
<evidence type="ECO:0000313" key="1">
    <source>
        <dbReference type="EMBL" id="OCT91962.1"/>
    </source>
</evidence>
<proteinExistence type="predicted"/>